<protein>
    <submittedName>
        <fullName evidence="1">Uncharacterized protein</fullName>
    </submittedName>
</protein>
<dbReference type="OrthoDB" id="1333853at2"/>
<evidence type="ECO:0000313" key="2">
    <source>
        <dbReference type="Proteomes" id="UP000294535"/>
    </source>
</evidence>
<proteinExistence type="predicted"/>
<gene>
    <name evidence="1" type="ORF">DFQ04_3082</name>
</gene>
<keyword evidence="2" id="KW-1185">Reference proteome</keyword>
<sequence>MGIIFSLWFFIISTLIPVRSEVATLMSIQNQLGEYHSIADHPKAKGVNLKFKVPKGWEIQEGDRPNIVVKFISEGDSYLVQVNEAPTFVSKNQAKELLSDSEYLDGLIEEYNSIFNEVEMISNRLVTVDNYPALEIELKGSMERVGAVINFRMKIWQIVYEDRFITLQGGVFTGREYQSKLNLFTQISNTVIFPDQYN</sequence>
<comment type="caution">
    <text evidence="1">The sequence shown here is derived from an EMBL/GenBank/DDBJ whole genome shotgun (WGS) entry which is preliminary data.</text>
</comment>
<name>A0A4R6T612_9BACT</name>
<dbReference type="AlphaFoldDB" id="A0A4R6T612"/>
<dbReference type="RefSeq" id="WP_133557386.1">
    <property type="nucleotide sequence ID" value="NZ_SNYF01000008.1"/>
</dbReference>
<dbReference type="Proteomes" id="UP000294535">
    <property type="component" value="Unassembled WGS sequence"/>
</dbReference>
<reference evidence="1 2" key="1">
    <citation type="submission" date="2019-03" db="EMBL/GenBank/DDBJ databases">
        <title>Genomic Encyclopedia of Type Strains, Phase III (KMG-III): the genomes of soil and plant-associated and newly described type strains.</title>
        <authorList>
            <person name="Whitman W."/>
        </authorList>
    </citation>
    <scope>NUCLEOTIDE SEQUENCE [LARGE SCALE GENOMIC DNA]</scope>
    <source>
        <strain evidence="1 2">CECT 8446</strain>
    </source>
</reference>
<dbReference type="EMBL" id="SNYF01000008">
    <property type="protein sequence ID" value="TDQ15196.1"/>
    <property type="molecule type" value="Genomic_DNA"/>
</dbReference>
<organism evidence="1 2">
    <name type="scientific">Algoriphagus boseongensis</name>
    <dbReference type="NCBI Taxonomy" id="1442587"/>
    <lineage>
        <taxon>Bacteria</taxon>
        <taxon>Pseudomonadati</taxon>
        <taxon>Bacteroidota</taxon>
        <taxon>Cytophagia</taxon>
        <taxon>Cytophagales</taxon>
        <taxon>Cyclobacteriaceae</taxon>
        <taxon>Algoriphagus</taxon>
    </lineage>
</organism>
<accession>A0A4R6T612</accession>
<evidence type="ECO:0000313" key="1">
    <source>
        <dbReference type="EMBL" id="TDQ15196.1"/>
    </source>
</evidence>